<dbReference type="Gene3D" id="2.130.10.10">
    <property type="entry name" value="YVTN repeat-like/Quinoprotein amine dehydrogenase"/>
    <property type="match status" value="1"/>
</dbReference>
<evidence type="ECO:0008006" key="2">
    <source>
        <dbReference type="Google" id="ProtNLM"/>
    </source>
</evidence>
<organism evidence="1">
    <name type="scientific">marine sediment metagenome</name>
    <dbReference type="NCBI Taxonomy" id="412755"/>
    <lineage>
        <taxon>unclassified sequences</taxon>
        <taxon>metagenomes</taxon>
        <taxon>ecological metagenomes</taxon>
    </lineage>
</organism>
<reference evidence="1" key="1">
    <citation type="journal article" date="2015" name="Nature">
        <title>Complex archaea that bridge the gap between prokaryotes and eukaryotes.</title>
        <authorList>
            <person name="Spang A."/>
            <person name="Saw J.H."/>
            <person name="Jorgensen S.L."/>
            <person name="Zaremba-Niedzwiedzka K."/>
            <person name="Martijn J."/>
            <person name="Lind A.E."/>
            <person name="van Eijk R."/>
            <person name="Schleper C."/>
            <person name="Guy L."/>
            <person name="Ettema T.J."/>
        </authorList>
    </citation>
    <scope>NUCLEOTIDE SEQUENCE</scope>
</reference>
<gene>
    <name evidence="1" type="ORF">LCGC14_1081840</name>
</gene>
<protein>
    <recommendedName>
        <fullName evidence="2">Sialidase domain-containing protein</fullName>
    </recommendedName>
</protein>
<dbReference type="AlphaFoldDB" id="A0A0F9MF40"/>
<sequence length="405" mass="43656">MADTTVGTFVSANLNDYNIRLGPIWVDGLTAYVFYTETSADPVYRKTTDGGATWSDVVSLHTGTVFKMSVWYDRWTPGDAGKAIHMAWIETTDDTIVYRRLNLDDDSLSDKITVFAGVSFSGGAWPFAVVDIVKARGGNLYVGFWGDASGEIGFYRSTDNGATWASRAQLADGDEADGILLMPGNETDDNDIWCIYWDRSADELSLKVYDDSADSWSETSIATGMVDSPNFYQMSASPRHSDSHVILAAWSDVDDAAADLKVWDIGSASDIVAKTDVVSNLDVSGAVAVFIAQQDNSIYVVYLKGGVWQVTVDAFYKKSVDGGATWGAETAYSEGAADNLRAICAGISVGADGGRFQPLFLNTDLTTLYVNLTNDVLIVPSVLPLRDAYVGATVDEIPSHGSARS</sequence>
<dbReference type="InterPro" id="IPR015943">
    <property type="entry name" value="WD40/YVTN_repeat-like_dom_sf"/>
</dbReference>
<proteinExistence type="predicted"/>
<dbReference type="CDD" id="cd15482">
    <property type="entry name" value="Sialidase_non-viral"/>
    <property type="match status" value="1"/>
</dbReference>
<accession>A0A0F9MF40</accession>
<name>A0A0F9MF40_9ZZZZ</name>
<dbReference type="SUPFAM" id="SSF50939">
    <property type="entry name" value="Sialidases"/>
    <property type="match status" value="1"/>
</dbReference>
<dbReference type="EMBL" id="LAZR01004739">
    <property type="protein sequence ID" value="KKN05985.1"/>
    <property type="molecule type" value="Genomic_DNA"/>
</dbReference>
<comment type="caution">
    <text evidence="1">The sequence shown here is derived from an EMBL/GenBank/DDBJ whole genome shotgun (WGS) entry which is preliminary data.</text>
</comment>
<dbReference type="InterPro" id="IPR036278">
    <property type="entry name" value="Sialidase_sf"/>
</dbReference>
<evidence type="ECO:0000313" key="1">
    <source>
        <dbReference type="EMBL" id="KKN05985.1"/>
    </source>
</evidence>